<dbReference type="EMBL" id="JALBUS010000002">
    <property type="protein sequence ID" value="MDX8416636.1"/>
    <property type="molecule type" value="Genomic_DNA"/>
</dbReference>
<comment type="caution">
    <text evidence="1">The sequence shown here is derived from an EMBL/GenBank/DDBJ whole genome shotgun (WGS) entry which is preliminary data.</text>
</comment>
<accession>A0ABU4WKP4</accession>
<keyword evidence="2" id="KW-1185">Reference proteome</keyword>
<name>A0ABU4WKP4_9FIRM</name>
<organism evidence="1 2">
    <name type="scientific">Absicoccus intestinalis</name>
    <dbReference type="NCBI Taxonomy" id="2926319"/>
    <lineage>
        <taxon>Bacteria</taxon>
        <taxon>Bacillati</taxon>
        <taxon>Bacillota</taxon>
        <taxon>Erysipelotrichia</taxon>
        <taxon>Erysipelotrichales</taxon>
        <taxon>Erysipelotrichaceae</taxon>
        <taxon>Absicoccus</taxon>
    </lineage>
</organism>
<evidence type="ECO:0000313" key="1">
    <source>
        <dbReference type="EMBL" id="MDX8416636.1"/>
    </source>
</evidence>
<gene>
    <name evidence="1" type="ORF">MOZ64_02100</name>
</gene>
<proteinExistence type="predicted"/>
<protein>
    <submittedName>
        <fullName evidence="1">Uncharacterized protein</fullName>
    </submittedName>
</protein>
<sequence>MSSISILPIKDEVKIEKDDNFTKIPYTTFLTLGAGLEPVANLLQKFVLGNNQSGLYWVNVPKGTHLAKRRNGIGLLGAVLNNETNQVVGQAILQTAPVDPTTLFMMVTLYAIEYKLSEINEAQKDIQSFLEQKEHSELQGSLVYLTDVINTYKYNWNNELYLKNNHLKTLDIKERAEQKIDFFQSQIRKEITEKEFLFLDKDVKKKLYTVKNDLVNDQLSLYLLSFASLLEIVLSESFDPGYIQSVINKLYHYSLEYRKLYTECYDIIEKDAKNSVEYETRKRISTLSKAMGKTIEKAPLLSKSPIDEALISASDKLISFNNAHTEMMMKKLLQNQGGFVKPFIDTLTSFHSIYSQDLQFAIDDEHIYIHHDLIH</sequence>
<evidence type="ECO:0000313" key="2">
    <source>
        <dbReference type="Proteomes" id="UP001285244"/>
    </source>
</evidence>
<dbReference type="Proteomes" id="UP001285244">
    <property type="component" value="Unassembled WGS sequence"/>
</dbReference>
<dbReference type="RefSeq" id="WP_320324971.1">
    <property type="nucleotide sequence ID" value="NZ_JALBUS010000002.1"/>
</dbReference>
<reference evidence="1 2" key="1">
    <citation type="submission" date="2022-03" db="EMBL/GenBank/DDBJ databases">
        <title>Novel taxa within the pig intestine.</title>
        <authorList>
            <person name="Wylensek D."/>
            <person name="Bishof K."/>
            <person name="Afrizal A."/>
            <person name="Clavel T."/>
        </authorList>
    </citation>
    <scope>NUCLEOTIDE SEQUENCE [LARGE SCALE GENOMIC DNA]</scope>
    <source>
        <strain evidence="1 2">Cla-KB-P134</strain>
    </source>
</reference>